<name>A0A383E8Z6_9ZZZZ</name>
<accession>A0A383E8Z6</accession>
<reference evidence="1" key="1">
    <citation type="submission" date="2018-05" db="EMBL/GenBank/DDBJ databases">
        <authorList>
            <person name="Lanie J.A."/>
            <person name="Ng W.-L."/>
            <person name="Kazmierczak K.M."/>
            <person name="Andrzejewski T.M."/>
            <person name="Davidsen T.M."/>
            <person name="Wayne K.J."/>
            <person name="Tettelin H."/>
            <person name="Glass J.I."/>
            <person name="Rusch D."/>
            <person name="Podicherti R."/>
            <person name="Tsui H.-C.T."/>
            <person name="Winkler M.E."/>
        </authorList>
    </citation>
    <scope>NUCLEOTIDE SEQUENCE</scope>
</reference>
<protein>
    <submittedName>
        <fullName evidence="1">Uncharacterized protein</fullName>
    </submittedName>
</protein>
<evidence type="ECO:0000313" key="1">
    <source>
        <dbReference type="EMBL" id="SVE52873.1"/>
    </source>
</evidence>
<feature type="non-terminal residue" evidence="1">
    <location>
        <position position="22"/>
    </location>
</feature>
<proteinExistence type="predicted"/>
<dbReference type="AlphaFoldDB" id="A0A383E8Z6"/>
<dbReference type="EMBL" id="UINC01223604">
    <property type="protein sequence ID" value="SVE52873.1"/>
    <property type="molecule type" value="Genomic_DNA"/>
</dbReference>
<gene>
    <name evidence="1" type="ORF">METZ01_LOCUS505727</name>
</gene>
<sequence>MINKKGKTAFGRLLKIIDDLRE</sequence>
<organism evidence="1">
    <name type="scientific">marine metagenome</name>
    <dbReference type="NCBI Taxonomy" id="408172"/>
    <lineage>
        <taxon>unclassified sequences</taxon>
        <taxon>metagenomes</taxon>
        <taxon>ecological metagenomes</taxon>
    </lineage>
</organism>